<gene>
    <name evidence="7" type="ORF">HU200_018478</name>
</gene>
<dbReference type="GO" id="GO:0005829">
    <property type="term" value="C:cytosol"/>
    <property type="evidence" value="ECO:0007669"/>
    <property type="project" value="UniProtKB-SubCell"/>
</dbReference>
<dbReference type="AlphaFoldDB" id="A0A835F473"/>
<keyword evidence="1 3" id="KW-0808">Transferase</keyword>
<dbReference type="PANTHER" id="PTHR11260:SF529">
    <property type="entry name" value="GLUTATHIONE S-TRANSFERASE"/>
    <property type="match status" value="1"/>
</dbReference>
<dbReference type="GO" id="GO:0006749">
    <property type="term" value="P:glutathione metabolic process"/>
    <property type="evidence" value="ECO:0007669"/>
    <property type="project" value="TreeGrafter"/>
</dbReference>
<protein>
    <recommendedName>
        <fullName evidence="3">Glutathione S-transferase</fullName>
        <ecNumber evidence="3">2.5.1.18</ecNumber>
    </recommendedName>
</protein>
<dbReference type="InterPro" id="IPR040079">
    <property type="entry name" value="Glutathione_S-Trfase"/>
</dbReference>
<keyword evidence="3" id="KW-0963">Cytoplasm</keyword>
<dbReference type="InterPro" id="IPR036282">
    <property type="entry name" value="Glutathione-S-Trfase_C_sf"/>
</dbReference>
<proteinExistence type="inferred from homology"/>
<dbReference type="Gene3D" id="1.20.1050.10">
    <property type="match status" value="2"/>
</dbReference>
<evidence type="ECO:0000259" key="5">
    <source>
        <dbReference type="PROSITE" id="PS50404"/>
    </source>
</evidence>
<accession>A0A835F473</accession>
<dbReference type="InterPro" id="IPR036249">
    <property type="entry name" value="Thioredoxin-like_sf"/>
</dbReference>
<feature type="region of interest" description="Disordered" evidence="4">
    <location>
        <begin position="1"/>
        <end position="22"/>
    </location>
</feature>
<dbReference type="OrthoDB" id="202840at2759"/>
<dbReference type="SUPFAM" id="SSF47616">
    <property type="entry name" value="GST C-terminal domain-like"/>
    <property type="match status" value="1"/>
</dbReference>
<comment type="similarity">
    <text evidence="3">Belongs to the GST superfamily.</text>
</comment>
<evidence type="ECO:0000256" key="2">
    <source>
        <dbReference type="ARBA" id="ARBA00047960"/>
    </source>
</evidence>
<reference evidence="7" key="1">
    <citation type="submission" date="2020-07" db="EMBL/GenBank/DDBJ databases">
        <title>Genome sequence and genetic diversity analysis of an under-domesticated orphan crop, white fonio (Digitaria exilis).</title>
        <authorList>
            <person name="Bennetzen J.L."/>
            <person name="Chen S."/>
            <person name="Ma X."/>
            <person name="Wang X."/>
            <person name="Yssel A.E.J."/>
            <person name="Chaluvadi S.R."/>
            <person name="Johnson M."/>
            <person name="Gangashetty P."/>
            <person name="Hamidou F."/>
            <person name="Sanogo M.D."/>
            <person name="Zwaenepoel A."/>
            <person name="Wallace J."/>
            <person name="Van De Peer Y."/>
            <person name="Van Deynze A."/>
        </authorList>
    </citation>
    <scope>NUCLEOTIDE SEQUENCE</scope>
    <source>
        <tissue evidence="7">Leaves</tissue>
    </source>
</reference>
<dbReference type="SUPFAM" id="SSF52833">
    <property type="entry name" value="Thioredoxin-like"/>
    <property type="match status" value="1"/>
</dbReference>
<dbReference type="PANTHER" id="PTHR11260">
    <property type="entry name" value="GLUTATHIONE S-TRANSFERASE, GST, SUPERFAMILY, GST DOMAIN CONTAINING"/>
    <property type="match status" value="1"/>
</dbReference>
<organism evidence="7 8">
    <name type="scientific">Digitaria exilis</name>
    <dbReference type="NCBI Taxonomy" id="1010633"/>
    <lineage>
        <taxon>Eukaryota</taxon>
        <taxon>Viridiplantae</taxon>
        <taxon>Streptophyta</taxon>
        <taxon>Embryophyta</taxon>
        <taxon>Tracheophyta</taxon>
        <taxon>Spermatophyta</taxon>
        <taxon>Magnoliopsida</taxon>
        <taxon>Liliopsida</taxon>
        <taxon>Poales</taxon>
        <taxon>Poaceae</taxon>
        <taxon>PACMAD clade</taxon>
        <taxon>Panicoideae</taxon>
        <taxon>Panicodae</taxon>
        <taxon>Paniceae</taxon>
        <taxon>Anthephorinae</taxon>
        <taxon>Digitaria</taxon>
    </lineage>
</organism>
<evidence type="ECO:0000259" key="6">
    <source>
        <dbReference type="PROSITE" id="PS50405"/>
    </source>
</evidence>
<dbReference type="PROSITE" id="PS50405">
    <property type="entry name" value="GST_CTER"/>
    <property type="match status" value="1"/>
</dbReference>
<dbReference type="Proteomes" id="UP000636709">
    <property type="component" value="Unassembled WGS sequence"/>
</dbReference>
<dbReference type="SFLD" id="SFLDS00019">
    <property type="entry name" value="Glutathione_Transferase_(cytos"/>
    <property type="match status" value="1"/>
</dbReference>
<dbReference type="InterPro" id="IPR045073">
    <property type="entry name" value="Omega/Tau-like"/>
</dbReference>
<evidence type="ECO:0000313" key="7">
    <source>
        <dbReference type="EMBL" id="KAF8727910.1"/>
    </source>
</evidence>
<comment type="catalytic activity">
    <reaction evidence="2 3">
        <text>RX + glutathione = an S-substituted glutathione + a halide anion + H(+)</text>
        <dbReference type="Rhea" id="RHEA:16437"/>
        <dbReference type="ChEBI" id="CHEBI:15378"/>
        <dbReference type="ChEBI" id="CHEBI:16042"/>
        <dbReference type="ChEBI" id="CHEBI:17792"/>
        <dbReference type="ChEBI" id="CHEBI:57925"/>
        <dbReference type="ChEBI" id="CHEBI:90779"/>
        <dbReference type="EC" id="2.5.1.18"/>
    </reaction>
</comment>
<name>A0A835F473_9POAL</name>
<sequence length="227" mass="24810">MGAHRYNRYRSAPTEGPKAARHVGKPVCSERVRLALSFKGIRYEYVEEDISNKSDLLLSSNPVHKKVPVLIHNGKHVCESQIIVQYLDEVYIGRHGLSLLPIDTYERARARFWAAFIDDKMSGVDVCPATGELPSVASLDDYMDRQTTTIFQDASGANEPHPLSPTPASVPATCAAMDGAAESAFTECSKGKPFFGGDDVGYLDVMLGGLVAWVHASEARASWIEPL</sequence>
<evidence type="ECO:0000313" key="8">
    <source>
        <dbReference type="Proteomes" id="UP000636709"/>
    </source>
</evidence>
<comment type="caution">
    <text evidence="7">The sequence shown here is derived from an EMBL/GenBank/DDBJ whole genome shotgun (WGS) entry which is preliminary data.</text>
</comment>
<feature type="domain" description="GST N-terminal" evidence="5">
    <location>
        <begin position="16"/>
        <end position="95"/>
    </location>
</feature>
<keyword evidence="8" id="KW-1185">Reference proteome</keyword>
<evidence type="ECO:0000256" key="3">
    <source>
        <dbReference type="RuleBase" id="RU369102"/>
    </source>
</evidence>
<dbReference type="PROSITE" id="PS50404">
    <property type="entry name" value="GST_NTER"/>
    <property type="match status" value="1"/>
</dbReference>
<dbReference type="SFLD" id="SFLDG00358">
    <property type="entry name" value="Main_(cytGST)"/>
    <property type="match status" value="1"/>
</dbReference>
<comment type="function">
    <text evidence="3">Is involved in the conjugation of reduced glutathione to a wide number of exogenous and endogenous hydrophobic electrophiles.</text>
</comment>
<comment type="subcellular location">
    <subcellularLocation>
        <location evidence="3">Cytoplasm</location>
        <location evidence="3">Cytosol</location>
    </subcellularLocation>
</comment>
<dbReference type="GO" id="GO:0004364">
    <property type="term" value="F:glutathione transferase activity"/>
    <property type="evidence" value="ECO:0007669"/>
    <property type="project" value="UniProtKB-UniRule"/>
</dbReference>
<dbReference type="InterPro" id="IPR004045">
    <property type="entry name" value="Glutathione_S-Trfase_N"/>
</dbReference>
<feature type="domain" description="GST C-terminal" evidence="6">
    <location>
        <begin position="103"/>
        <end position="227"/>
    </location>
</feature>
<evidence type="ECO:0000256" key="4">
    <source>
        <dbReference type="SAM" id="MobiDB-lite"/>
    </source>
</evidence>
<dbReference type="CDD" id="cd03058">
    <property type="entry name" value="GST_N_Tau"/>
    <property type="match status" value="1"/>
</dbReference>
<dbReference type="EC" id="2.5.1.18" evidence="3"/>
<evidence type="ECO:0000256" key="1">
    <source>
        <dbReference type="ARBA" id="ARBA00022679"/>
    </source>
</evidence>
<dbReference type="InterPro" id="IPR010987">
    <property type="entry name" value="Glutathione-S-Trfase_C-like"/>
</dbReference>
<dbReference type="Gene3D" id="3.40.30.10">
    <property type="entry name" value="Glutaredoxin"/>
    <property type="match status" value="1"/>
</dbReference>
<dbReference type="EMBL" id="JACEFO010001629">
    <property type="protein sequence ID" value="KAF8727910.1"/>
    <property type="molecule type" value="Genomic_DNA"/>
</dbReference>
<dbReference type="Pfam" id="PF02798">
    <property type="entry name" value="GST_N"/>
    <property type="match status" value="1"/>
</dbReference>